<dbReference type="AlphaFoldDB" id="A0A7I7XZC0"/>
<dbReference type="CDD" id="cd07043">
    <property type="entry name" value="STAS_anti-anti-sigma_factors"/>
    <property type="match status" value="1"/>
</dbReference>
<dbReference type="PROSITE" id="PS50801">
    <property type="entry name" value="STAS"/>
    <property type="match status" value="1"/>
</dbReference>
<reference evidence="3" key="2">
    <citation type="submission" date="2020-02" db="EMBL/GenBank/DDBJ databases">
        <authorList>
            <person name="Matsumoto Y."/>
            <person name="Motooka D."/>
            <person name="Nakamura S."/>
        </authorList>
    </citation>
    <scope>NUCLEOTIDE SEQUENCE</scope>
    <source>
        <strain evidence="3">JCM 13671</strain>
    </source>
</reference>
<dbReference type="PANTHER" id="PTHR33495">
    <property type="entry name" value="ANTI-SIGMA FACTOR ANTAGONIST TM_1081-RELATED-RELATED"/>
    <property type="match status" value="1"/>
</dbReference>
<keyword evidence="4" id="KW-1185">Reference proteome</keyword>
<evidence type="ECO:0000256" key="1">
    <source>
        <dbReference type="ARBA" id="ARBA00009013"/>
    </source>
</evidence>
<accession>A0A7I7XZC0</accession>
<gene>
    <name evidence="3" type="ORF">MCNF_32520</name>
</gene>
<dbReference type="OrthoDB" id="4571296at2"/>
<comment type="similarity">
    <text evidence="1 2">Belongs to the anti-sigma-factor antagonist family.</text>
</comment>
<protein>
    <recommendedName>
        <fullName evidence="2">Anti-sigma factor antagonist</fullName>
    </recommendedName>
</protein>
<dbReference type="Gene3D" id="3.30.750.24">
    <property type="entry name" value="STAS domain"/>
    <property type="match status" value="1"/>
</dbReference>
<dbReference type="Proteomes" id="UP000466931">
    <property type="component" value="Chromosome"/>
</dbReference>
<dbReference type="InterPro" id="IPR002645">
    <property type="entry name" value="STAS_dom"/>
</dbReference>
<sequence>MGQLDIRQDVHDGAIVVSAEGEVDSGNVGELAAHLDEARGAAATSQRRLLVIELDRVKYFGSAGLSAVLDCHERGGVEGVTVRLAASNTEVLRPIEVTKLDEVLHLYDTVAAATHDDGRD</sequence>
<evidence type="ECO:0000313" key="4">
    <source>
        <dbReference type="Proteomes" id="UP000466931"/>
    </source>
</evidence>
<dbReference type="PANTHER" id="PTHR33495:SF2">
    <property type="entry name" value="ANTI-SIGMA FACTOR ANTAGONIST TM_1081-RELATED"/>
    <property type="match status" value="1"/>
</dbReference>
<dbReference type="SUPFAM" id="SSF52091">
    <property type="entry name" value="SpoIIaa-like"/>
    <property type="match status" value="1"/>
</dbReference>
<dbReference type="EMBL" id="AP022612">
    <property type="protein sequence ID" value="BBZ34647.1"/>
    <property type="molecule type" value="Genomic_DNA"/>
</dbReference>
<dbReference type="GO" id="GO:0043856">
    <property type="term" value="F:anti-sigma factor antagonist activity"/>
    <property type="evidence" value="ECO:0007669"/>
    <property type="project" value="InterPro"/>
</dbReference>
<dbReference type="RefSeq" id="WP_085148319.1">
    <property type="nucleotide sequence ID" value="NZ_AP022612.1"/>
</dbReference>
<dbReference type="InterPro" id="IPR036513">
    <property type="entry name" value="STAS_dom_sf"/>
</dbReference>
<name>A0A7I7XZC0_9MYCO</name>
<organism evidence="3 4">
    <name type="scientific">Mycolicibacterium confluentis</name>
    <dbReference type="NCBI Taxonomy" id="28047"/>
    <lineage>
        <taxon>Bacteria</taxon>
        <taxon>Bacillati</taxon>
        <taxon>Actinomycetota</taxon>
        <taxon>Actinomycetes</taxon>
        <taxon>Mycobacteriales</taxon>
        <taxon>Mycobacteriaceae</taxon>
        <taxon>Mycolicibacterium</taxon>
    </lineage>
</organism>
<proteinExistence type="inferred from homology"/>
<reference evidence="3" key="1">
    <citation type="journal article" date="2019" name="Emerg. Microbes Infect.">
        <title>Comprehensive subspecies identification of 175 nontuberculous mycobacteria species based on 7547 genomic profiles.</title>
        <authorList>
            <person name="Matsumoto Y."/>
            <person name="Kinjo T."/>
            <person name="Motooka D."/>
            <person name="Nabeya D."/>
            <person name="Jung N."/>
            <person name="Uechi K."/>
            <person name="Horii T."/>
            <person name="Iida T."/>
            <person name="Fujita J."/>
            <person name="Nakamura S."/>
        </authorList>
    </citation>
    <scope>NUCLEOTIDE SEQUENCE [LARGE SCALE GENOMIC DNA]</scope>
    <source>
        <strain evidence="3">JCM 13671</strain>
    </source>
</reference>
<dbReference type="Pfam" id="PF01740">
    <property type="entry name" value="STAS"/>
    <property type="match status" value="1"/>
</dbReference>
<dbReference type="NCBIfam" id="TIGR00377">
    <property type="entry name" value="ant_ant_sig"/>
    <property type="match status" value="1"/>
</dbReference>
<evidence type="ECO:0000313" key="3">
    <source>
        <dbReference type="EMBL" id="BBZ34647.1"/>
    </source>
</evidence>
<evidence type="ECO:0000256" key="2">
    <source>
        <dbReference type="RuleBase" id="RU003749"/>
    </source>
</evidence>
<dbReference type="InterPro" id="IPR003658">
    <property type="entry name" value="Anti-sigma_ant"/>
</dbReference>